<feature type="compositionally biased region" description="Basic and acidic residues" evidence="1">
    <location>
        <begin position="139"/>
        <end position="151"/>
    </location>
</feature>
<evidence type="ECO:0000256" key="1">
    <source>
        <dbReference type="SAM" id="MobiDB-lite"/>
    </source>
</evidence>
<protein>
    <submittedName>
        <fullName evidence="2">Uncharacterized protein</fullName>
    </submittedName>
</protein>
<feature type="compositionally biased region" description="Acidic residues" evidence="1">
    <location>
        <begin position="117"/>
        <end position="138"/>
    </location>
</feature>
<evidence type="ECO:0000313" key="2">
    <source>
        <dbReference type="EMBL" id="KAK7041194.1"/>
    </source>
</evidence>
<dbReference type="EMBL" id="JAWWNJ010000014">
    <property type="protein sequence ID" value="KAK7041194.1"/>
    <property type="molecule type" value="Genomic_DNA"/>
</dbReference>
<name>A0AAW0CMV7_9AGAR</name>
<dbReference type="Proteomes" id="UP001362999">
    <property type="component" value="Unassembled WGS sequence"/>
</dbReference>
<organism evidence="2 3">
    <name type="scientific">Favolaschia claudopus</name>
    <dbReference type="NCBI Taxonomy" id="2862362"/>
    <lineage>
        <taxon>Eukaryota</taxon>
        <taxon>Fungi</taxon>
        <taxon>Dikarya</taxon>
        <taxon>Basidiomycota</taxon>
        <taxon>Agaricomycotina</taxon>
        <taxon>Agaricomycetes</taxon>
        <taxon>Agaricomycetidae</taxon>
        <taxon>Agaricales</taxon>
        <taxon>Marasmiineae</taxon>
        <taxon>Mycenaceae</taxon>
        <taxon>Favolaschia</taxon>
    </lineage>
</organism>
<feature type="region of interest" description="Disordered" evidence="1">
    <location>
        <begin position="1"/>
        <end position="27"/>
    </location>
</feature>
<keyword evidence="3" id="KW-1185">Reference proteome</keyword>
<gene>
    <name evidence="2" type="ORF">R3P38DRAFT_2768565</name>
</gene>
<accession>A0AAW0CMV7</accession>
<proteinExistence type="predicted"/>
<evidence type="ECO:0000313" key="3">
    <source>
        <dbReference type="Proteomes" id="UP001362999"/>
    </source>
</evidence>
<sequence length="172" mass="18510">MLSSTSIPCPKSGLPPIRQSTTPRNHRKSRYLLSLQAVSAQASPVPPRVPDSVDLIILENLMADVDKAGNPSRTPAAPVKISLDPINGGADLRAAPRACIEPSSEIFEAQNLARSGDDEDEESDGGGVDNDDVGDDAQDVEKTSDWYKHKENTPWIVPALPKSLMQVDAAEW</sequence>
<reference evidence="2 3" key="1">
    <citation type="journal article" date="2024" name="J Genomics">
        <title>Draft genome sequencing and assembly of Favolaschia claudopus CIRM-BRFM 2984 isolated from oak limbs.</title>
        <authorList>
            <person name="Navarro D."/>
            <person name="Drula E."/>
            <person name="Chaduli D."/>
            <person name="Cazenave R."/>
            <person name="Ahrendt S."/>
            <person name="Wang J."/>
            <person name="Lipzen A."/>
            <person name="Daum C."/>
            <person name="Barry K."/>
            <person name="Grigoriev I.V."/>
            <person name="Favel A."/>
            <person name="Rosso M.N."/>
            <person name="Martin F."/>
        </authorList>
    </citation>
    <scope>NUCLEOTIDE SEQUENCE [LARGE SCALE GENOMIC DNA]</scope>
    <source>
        <strain evidence="2 3">CIRM-BRFM 2984</strain>
    </source>
</reference>
<comment type="caution">
    <text evidence="2">The sequence shown here is derived from an EMBL/GenBank/DDBJ whole genome shotgun (WGS) entry which is preliminary data.</text>
</comment>
<dbReference type="AlphaFoldDB" id="A0AAW0CMV7"/>
<feature type="region of interest" description="Disordered" evidence="1">
    <location>
        <begin position="105"/>
        <end position="151"/>
    </location>
</feature>